<evidence type="ECO:0000259" key="2">
    <source>
        <dbReference type="PROSITE" id="PS50405"/>
    </source>
</evidence>
<keyword evidence="3" id="KW-0808">Transferase</keyword>
<feature type="domain" description="GST N-terminal" evidence="1">
    <location>
        <begin position="1"/>
        <end position="77"/>
    </location>
</feature>
<protein>
    <submittedName>
        <fullName evidence="3">Glutathione S-transferase GST-4.5</fullName>
    </submittedName>
</protein>
<dbReference type="AlphaFoldDB" id="A0A7V8JKI7"/>
<evidence type="ECO:0000313" key="4">
    <source>
        <dbReference type="Proteomes" id="UP000487117"/>
    </source>
</evidence>
<evidence type="ECO:0000313" key="3">
    <source>
        <dbReference type="EMBL" id="KAF1013830.1"/>
    </source>
</evidence>
<gene>
    <name evidence="3" type="primary">gst</name>
    <name evidence="3" type="ORF">GAK31_02847</name>
</gene>
<name>A0A7V8JKI7_STEMA</name>
<dbReference type="SUPFAM" id="SSF47616">
    <property type="entry name" value="GST C-terminal domain-like"/>
    <property type="match status" value="1"/>
</dbReference>
<dbReference type="EMBL" id="WNDS01000004">
    <property type="protein sequence ID" value="KAF1013830.1"/>
    <property type="molecule type" value="Genomic_DNA"/>
</dbReference>
<dbReference type="InterPro" id="IPR040079">
    <property type="entry name" value="Glutathione_S-Trfase"/>
</dbReference>
<dbReference type="SFLD" id="SFLDG01150">
    <property type="entry name" value="Main.1:_Beta-like"/>
    <property type="match status" value="1"/>
</dbReference>
<accession>A0A7V8JKI7</accession>
<dbReference type="SUPFAM" id="SSF52833">
    <property type="entry name" value="Thioredoxin-like"/>
    <property type="match status" value="1"/>
</dbReference>
<proteinExistence type="predicted"/>
<dbReference type="SFLD" id="SFLDG00358">
    <property type="entry name" value="Main_(cytGST)"/>
    <property type="match status" value="1"/>
</dbReference>
<dbReference type="PANTHER" id="PTHR44051">
    <property type="entry name" value="GLUTATHIONE S-TRANSFERASE-RELATED"/>
    <property type="match status" value="1"/>
</dbReference>
<dbReference type="PROSITE" id="PS50405">
    <property type="entry name" value="GST_CTER"/>
    <property type="match status" value="1"/>
</dbReference>
<dbReference type="PROSITE" id="PS50404">
    <property type="entry name" value="GST_NTER"/>
    <property type="match status" value="1"/>
</dbReference>
<reference evidence="4" key="1">
    <citation type="journal article" date="2020" name="MBio">
        <title>Horizontal gene transfer to a defensive symbiont with a reduced genome amongst a multipartite beetle microbiome.</title>
        <authorList>
            <person name="Waterworth S.C."/>
            <person name="Florez L.V."/>
            <person name="Rees E.R."/>
            <person name="Hertweck C."/>
            <person name="Kaltenpoth M."/>
            <person name="Kwan J.C."/>
        </authorList>
    </citation>
    <scope>NUCLEOTIDE SEQUENCE [LARGE SCALE GENOMIC DNA]</scope>
</reference>
<dbReference type="InterPro" id="IPR036249">
    <property type="entry name" value="Thioredoxin-like_sf"/>
</dbReference>
<dbReference type="Proteomes" id="UP000487117">
    <property type="component" value="Unassembled WGS sequence"/>
</dbReference>
<sequence length="203" mass="21783">MKLYSKPGACSTADHIALQWTGQPFEVELLDKDTLKAPAFLKINPAGAVPALVDGDFVLTKNAAIMGYIADSFPQAGLVGDGSPRQRAEAARWLSFVNSDVHPAFSPLFAPGKFIADEARFDEVRAAARKRLRGLFERADAQLADAPWLAGFRSVADPYFYVTLRWAAGAKLDLSGLDNVAAFKARMDADAGVQAVLKAEGLA</sequence>
<dbReference type="Pfam" id="PF02798">
    <property type="entry name" value="GST_N"/>
    <property type="match status" value="1"/>
</dbReference>
<feature type="domain" description="GST C-terminal" evidence="2">
    <location>
        <begin position="83"/>
        <end position="203"/>
    </location>
</feature>
<dbReference type="InterPro" id="IPR004045">
    <property type="entry name" value="Glutathione_S-Trfase_N"/>
</dbReference>
<dbReference type="InterPro" id="IPR010987">
    <property type="entry name" value="Glutathione-S-Trfase_C-like"/>
</dbReference>
<dbReference type="CDD" id="cd03057">
    <property type="entry name" value="GST_N_Beta"/>
    <property type="match status" value="1"/>
</dbReference>
<dbReference type="PANTHER" id="PTHR44051:SF8">
    <property type="entry name" value="GLUTATHIONE S-TRANSFERASE GSTA"/>
    <property type="match status" value="1"/>
</dbReference>
<dbReference type="GO" id="GO:0016740">
    <property type="term" value="F:transferase activity"/>
    <property type="evidence" value="ECO:0007669"/>
    <property type="project" value="UniProtKB-KW"/>
</dbReference>
<dbReference type="InterPro" id="IPR036282">
    <property type="entry name" value="Glutathione-S-Trfase_C_sf"/>
</dbReference>
<dbReference type="CDD" id="cd03188">
    <property type="entry name" value="GST_C_Beta"/>
    <property type="match status" value="1"/>
</dbReference>
<organism evidence="3 4">
    <name type="scientific">Stenotrophomonas maltophilia</name>
    <name type="common">Pseudomonas maltophilia</name>
    <name type="synonym">Xanthomonas maltophilia</name>
    <dbReference type="NCBI Taxonomy" id="40324"/>
    <lineage>
        <taxon>Bacteria</taxon>
        <taxon>Pseudomonadati</taxon>
        <taxon>Pseudomonadota</taxon>
        <taxon>Gammaproteobacteria</taxon>
        <taxon>Lysobacterales</taxon>
        <taxon>Lysobacteraceae</taxon>
        <taxon>Stenotrophomonas</taxon>
        <taxon>Stenotrophomonas maltophilia group</taxon>
    </lineage>
</organism>
<dbReference type="SFLD" id="SFLDS00019">
    <property type="entry name" value="Glutathione_Transferase_(cytos"/>
    <property type="match status" value="1"/>
</dbReference>
<dbReference type="Gene3D" id="1.20.1050.10">
    <property type="match status" value="1"/>
</dbReference>
<dbReference type="Gene3D" id="3.40.30.10">
    <property type="entry name" value="Glutaredoxin"/>
    <property type="match status" value="1"/>
</dbReference>
<evidence type="ECO:0000259" key="1">
    <source>
        <dbReference type="PROSITE" id="PS50404"/>
    </source>
</evidence>
<comment type="caution">
    <text evidence="3">The sequence shown here is derived from an EMBL/GenBank/DDBJ whole genome shotgun (WGS) entry which is preliminary data.</text>
</comment>